<keyword evidence="19" id="KW-1185">Reference proteome</keyword>
<name>V4BH35_LOTGI</name>
<keyword evidence="7" id="KW-0862">Zinc</keyword>
<dbReference type="InterPro" id="IPR013083">
    <property type="entry name" value="Znf_RING/FYVE/PHD"/>
</dbReference>
<evidence type="ECO:0000256" key="14">
    <source>
        <dbReference type="ARBA" id="ARBA00079184"/>
    </source>
</evidence>
<sequence length="471" mass="53588">MADSSSIETRSKKKKGSSNSKKKTEEVVKPTSPPADTGQDEAKTDTHARSSGSPDPNCSICLGKLENKSFTDSCFHMFCFVCLLEWSKVKNECPLCKQSFKSIIHNVRSYEDYDQYHLIISRPRSPEHPYSRNFRYRTTLTEDRVFNLRNRVIGNPVTDPETVLQLQAIGAPTNYPVQAYEMARQNWNRRRQASTSDFRRRIYTNGMRLTGIRGANNRVRECSPAFFTRNPALTHRLVPWLNRELNALLHDEELHVQFLLELIMGLVKRFDIGSEDFYQHVSPFIGRHTRQFMREFESFAKCPYCMVVYDKKAMYEHVAESVSSDSSTINSVSDDDSDVQFISSEAAPANERTSEYINLPDISSEIQVTSTVDSPRNQNFLQNAGWMSPTPGPSWGFEPIMPPSRQKSFIPSLKRSVGASDTEVDSSADSLSSAGSDVQVVAYDKPWEERSPINLSSETEIERPVKEKKLK</sequence>
<dbReference type="PROSITE" id="PS50089">
    <property type="entry name" value="ZF_RING_2"/>
    <property type="match status" value="1"/>
</dbReference>
<feature type="domain" description="RING-type" evidence="17">
    <location>
        <begin position="58"/>
        <end position="97"/>
    </location>
</feature>
<dbReference type="GO" id="GO:0006513">
    <property type="term" value="P:protein monoubiquitination"/>
    <property type="evidence" value="ECO:0007669"/>
    <property type="project" value="TreeGrafter"/>
</dbReference>
<dbReference type="PROSITE" id="PS00518">
    <property type="entry name" value="ZF_RING_1"/>
    <property type="match status" value="1"/>
</dbReference>
<evidence type="ECO:0000256" key="6">
    <source>
        <dbReference type="ARBA" id="ARBA00022786"/>
    </source>
</evidence>
<dbReference type="OMA" id="EHICEWI"/>
<dbReference type="InterPro" id="IPR058745">
    <property type="entry name" value="PWI_Topors"/>
</dbReference>
<dbReference type="FunFam" id="3.30.40.10:FF:000136">
    <property type="entry name" value="E3 ubiquitin-protein ligase Topors"/>
    <property type="match status" value="1"/>
</dbReference>
<dbReference type="Pfam" id="PF00097">
    <property type="entry name" value="zf-C3HC4"/>
    <property type="match status" value="1"/>
</dbReference>
<comment type="catalytic activity">
    <reaction evidence="1">
        <text>S-ubiquitinyl-[E2 ubiquitin-conjugating enzyme]-L-cysteine + [acceptor protein]-L-lysine = [E2 ubiquitin-conjugating enzyme]-L-cysteine + N(6)-ubiquitinyl-[acceptor protein]-L-lysine.</text>
        <dbReference type="EC" id="2.3.2.27"/>
    </reaction>
</comment>
<dbReference type="GO" id="GO:0061630">
    <property type="term" value="F:ubiquitin protein ligase activity"/>
    <property type="evidence" value="ECO:0007669"/>
    <property type="project" value="UniProtKB-EC"/>
</dbReference>
<feature type="non-terminal residue" evidence="18">
    <location>
        <position position="471"/>
    </location>
</feature>
<keyword evidence="9" id="KW-0804">Transcription</keyword>
<gene>
    <name evidence="18" type="ORF">LOTGIDRAFT_208267</name>
</gene>
<dbReference type="Pfam" id="PF26084">
    <property type="entry name" value="PWI_Topors"/>
    <property type="match status" value="1"/>
</dbReference>
<protein>
    <recommendedName>
        <fullName evidence="10">E3 ubiquitin-protein ligase Topors</fullName>
        <ecNumber evidence="2">2.3.2.27</ecNumber>
    </recommendedName>
    <alternativeName>
        <fullName evidence="11">RING-type E3 ubiquitin transferase Topors</fullName>
    </alternativeName>
    <alternativeName>
        <fullName evidence="13">SUMO1-protein E3 ligase Topors</fullName>
    </alternativeName>
    <alternativeName>
        <fullName evidence="12">Topoisomerase I-binding RING finger protein</fullName>
    </alternativeName>
    <alternativeName>
        <fullName evidence="14">Topoisomerase I-binding arginine/serine-rich protein</fullName>
    </alternativeName>
</protein>
<dbReference type="SUPFAM" id="SSF57850">
    <property type="entry name" value="RING/U-box"/>
    <property type="match status" value="1"/>
</dbReference>
<keyword evidence="6" id="KW-0833">Ubl conjugation pathway</keyword>
<organism evidence="18 19">
    <name type="scientific">Lottia gigantea</name>
    <name type="common">Giant owl limpet</name>
    <dbReference type="NCBI Taxonomy" id="225164"/>
    <lineage>
        <taxon>Eukaryota</taxon>
        <taxon>Metazoa</taxon>
        <taxon>Spiralia</taxon>
        <taxon>Lophotrochozoa</taxon>
        <taxon>Mollusca</taxon>
        <taxon>Gastropoda</taxon>
        <taxon>Patellogastropoda</taxon>
        <taxon>Lottioidea</taxon>
        <taxon>Lottiidae</taxon>
        <taxon>Lottia</taxon>
    </lineage>
</organism>
<dbReference type="CDD" id="cd16574">
    <property type="entry name" value="RING-HC_Topors"/>
    <property type="match status" value="1"/>
</dbReference>
<evidence type="ECO:0000256" key="5">
    <source>
        <dbReference type="ARBA" id="ARBA00022771"/>
    </source>
</evidence>
<dbReference type="KEGG" id="lgi:LOTGIDRAFT_208267"/>
<evidence type="ECO:0000313" key="19">
    <source>
        <dbReference type="Proteomes" id="UP000030746"/>
    </source>
</evidence>
<evidence type="ECO:0000256" key="10">
    <source>
        <dbReference type="ARBA" id="ARBA00071236"/>
    </source>
</evidence>
<dbReference type="Proteomes" id="UP000030746">
    <property type="component" value="Unassembled WGS sequence"/>
</dbReference>
<feature type="region of interest" description="Disordered" evidence="16">
    <location>
        <begin position="1"/>
        <end position="55"/>
    </location>
</feature>
<evidence type="ECO:0000256" key="16">
    <source>
        <dbReference type="SAM" id="MobiDB-lite"/>
    </source>
</evidence>
<evidence type="ECO:0000256" key="13">
    <source>
        <dbReference type="ARBA" id="ARBA00079040"/>
    </source>
</evidence>
<feature type="compositionally biased region" description="Low complexity" evidence="16">
    <location>
        <begin position="425"/>
        <end position="437"/>
    </location>
</feature>
<feature type="region of interest" description="Disordered" evidence="16">
    <location>
        <begin position="412"/>
        <end position="471"/>
    </location>
</feature>
<dbReference type="InterPro" id="IPR058746">
    <property type="entry name" value="Znf_RING-type_Topors"/>
</dbReference>
<evidence type="ECO:0000256" key="8">
    <source>
        <dbReference type="ARBA" id="ARBA00023015"/>
    </source>
</evidence>
<dbReference type="HOGENOM" id="CLU_012046_1_1_1"/>
<keyword evidence="5 15" id="KW-0863">Zinc-finger</keyword>
<dbReference type="PANTHER" id="PTHR46077">
    <property type="entry name" value="E3 UBIQUITIN-PROTEIN LIGASE TOPORS"/>
    <property type="match status" value="1"/>
</dbReference>
<evidence type="ECO:0000256" key="9">
    <source>
        <dbReference type="ARBA" id="ARBA00023163"/>
    </source>
</evidence>
<evidence type="ECO:0000256" key="4">
    <source>
        <dbReference type="ARBA" id="ARBA00022723"/>
    </source>
</evidence>
<feature type="compositionally biased region" description="Basic and acidic residues" evidence="16">
    <location>
        <begin position="460"/>
        <end position="471"/>
    </location>
</feature>
<keyword evidence="8" id="KW-0805">Transcription regulation</keyword>
<dbReference type="GO" id="GO:0000209">
    <property type="term" value="P:protein polyubiquitination"/>
    <property type="evidence" value="ECO:0007669"/>
    <property type="project" value="TreeGrafter"/>
</dbReference>
<evidence type="ECO:0000256" key="7">
    <source>
        <dbReference type="ARBA" id="ARBA00022833"/>
    </source>
</evidence>
<keyword evidence="4" id="KW-0479">Metal-binding</keyword>
<evidence type="ECO:0000256" key="11">
    <source>
        <dbReference type="ARBA" id="ARBA00076856"/>
    </source>
</evidence>
<dbReference type="InterPro" id="IPR001841">
    <property type="entry name" value="Znf_RING"/>
</dbReference>
<evidence type="ECO:0000256" key="1">
    <source>
        <dbReference type="ARBA" id="ARBA00000900"/>
    </source>
</evidence>
<evidence type="ECO:0000256" key="2">
    <source>
        <dbReference type="ARBA" id="ARBA00012483"/>
    </source>
</evidence>
<dbReference type="PANTHER" id="PTHR46077:SF1">
    <property type="entry name" value="TOP1 BINDING ARGININE_SERINE RICH PROTEIN, E3 UBIQUITIN LIGASE"/>
    <property type="match status" value="1"/>
</dbReference>
<evidence type="ECO:0000259" key="17">
    <source>
        <dbReference type="PROSITE" id="PS50089"/>
    </source>
</evidence>
<dbReference type="CTD" id="20246050"/>
<accession>V4BH35</accession>
<dbReference type="RefSeq" id="XP_009043802.1">
    <property type="nucleotide sequence ID" value="XM_009045554.1"/>
</dbReference>
<dbReference type="EC" id="2.3.2.27" evidence="2"/>
<dbReference type="AlphaFoldDB" id="V4BH35"/>
<dbReference type="STRING" id="225164.V4BH35"/>
<dbReference type="SMART" id="SM00184">
    <property type="entry name" value="RING"/>
    <property type="match status" value="1"/>
</dbReference>
<keyword evidence="3" id="KW-0808">Transferase</keyword>
<reference evidence="18 19" key="1">
    <citation type="journal article" date="2013" name="Nature">
        <title>Insights into bilaterian evolution from three spiralian genomes.</title>
        <authorList>
            <person name="Simakov O."/>
            <person name="Marletaz F."/>
            <person name="Cho S.J."/>
            <person name="Edsinger-Gonzales E."/>
            <person name="Havlak P."/>
            <person name="Hellsten U."/>
            <person name="Kuo D.H."/>
            <person name="Larsson T."/>
            <person name="Lv J."/>
            <person name="Arendt D."/>
            <person name="Savage R."/>
            <person name="Osoegawa K."/>
            <person name="de Jong P."/>
            <person name="Grimwood J."/>
            <person name="Chapman J.A."/>
            <person name="Shapiro H."/>
            <person name="Aerts A."/>
            <person name="Otillar R.P."/>
            <person name="Terry A.Y."/>
            <person name="Boore J.L."/>
            <person name="Grigoriev I.V."/>
            <person name="Lindberg D.R."/>
            <person name="Seaver E.C."/>
            <person name="Weisblat D.A."/>
            <person name="Putnam N.H."/>
            <person name="Rokhsar D.S."/>
        </authorList>
    </citation>
    <scope>NUCLEOTIDE SEQUENCE [LARGE SCALE GENOMIC DNA]</scope>
</reference>
<evidence type="ECO:0000313" key="18">
    <source>
        <dbReference type="EMBL" id="ESP05257.1"/>
    </source>
</evidence>
<dbReference type="Gene3D" id="3.30.40.10">
    <property type="entry name" value="Zinc/RING finger domain, C3HC4 (zinc finger)"/>
    <property type="match status" value="1"/>
</dbReference>
<proteinExistence type="predicted"/>
<evidence type="ECO:0000256" key="12">
    <source>
        <dbReference type="ARBA" id="ARBA00076940"/>
    </source>
</evidence>
<evidence type="ECO:0000256" key="15">
    <source>
        <dbReference type="PROSITE-ProRule" id="PRU00175"/>
    </source>
</evidence>
<dbReference type="InterPro" id="IPR017907">
    <property type="entry name" value="Znf_RING_CS"/>
</dbReference>
<dbReference type="GeneID" id="20246050"/>
<dbReference type="EMBL" id="KB199650">
    <property type="protein sequence ID" value="ESP05257.1"/>
    <property type="molecule type" value="Genomic_DNA"/>
</dbReference>
<evidence type="ECO:0000256" key="3">
    <source>
        <dbReference type="ARBA" id="ARBA00022679"/>
    </source>
</evidence>
<dbReference type="InterPro" id="IPR018957">
    <property type="entry name" value="Znf_C3HC4_RING-type"/>
</dbReference>
<dbReference type="OrthoDB" id="365379at2759"/>
<dbReference type="GO" id="GO:0008270">
    <property type="term" value="F:zinc ion binding"/>
    <property type="evidence" value="ECO:0007669"/>
    <property type="project" value="UniProtKB-KW"/>
</dbReference>